<feature type="domain" description="L,D-TPase catalytic" evidence="10">
    <location>
        <begin position="88"/>
        <end position="234"/>
    </location>
</feature>
<feature type="signal peptide" evidence="9">
    <location>
        <begin position="1"/>
        <end position="20"/>
    </location>
</feature>
<accession>A0A9X2BTJ5</accession>
<evidence type="ECO:0000256" key="1">
    <source>
        <dbReference type="ARBA" id="ARBA00004752"/>
    </source>
</evidence>
<comment type="similarity">
    <text evidence="2">Belongs to the YkuD family.</text>
</comment>
<dbReference type="InterPro" id="IPR038063">
    <property type="entry name" value="Transpep_catalytic_dom"/>
</dbReference>
<dbReference type="PROSITE" id="PS52029">
    <property type="entry name" value="LD_TPASE"/>
    <property type="match status" value="1"/>
</dbReference>
<comment type="pathway">
    <text evidence="1 7">Cell wall biogenesis; peptidoglycan biosynthesis.</text>
</comment>
<dbReference type="AlphaFoldDB" id="A0A9X2BTJ5"/>
<dbReference type="InterPro" id="IPR052905">
    <property type="entry name" value="LD-transpeptidase_YkuD-like"/>
</dbReference>
<dbReference type="Pfam" id="PF03734">
    <property type="entry name" value="YkuD"/>
    <property type="match status" value="1"/>
</dbReference>
<feature type="active site" description="Proton donor/acceptor" evidence="7">
    <location>
        <position position="189"/>
    </location>
</feature>
<keyword evidence="9" id="KW-0732">Signal</keyword>
<gene>
    <name evidence="11" type="ORF">M0638_02655</name>
</gene>
<dbReference type="SUPFAM" id="SSF141523">
    <property type="entry name" value="L,D-transpeptidase catalytic domain-like"/>
    <property type="match status" value="1"/>
</dbReference>
<keyword evidence="4 7" id="KW-0133">Cell shape</keyword>
<keyword evidence="12" id="KW-1185">Reference proteome</keyword>
<evidence type="ECO:0000256" key="2">
    <source>
        <dbReference type="ARBA" id="ARBA00005992"/>
    </source>
</evidence>
<keyword evidence="6 7" id="KW-0961">Cell wall biogenesis/degradation</keyword>
<dbReference type="InterPro" id="IPR005490">
    <property type="entry name" value="LD_TPept_cat_dom"/>
</dbReference>
<evidence type="ECO:0000256" key="7">
    <source>
        <dbReference type="PROSITE-ProRule" id="PRU01373"/>
    </source>
</evidence>
<dbReference type="GO" id="GO:0009252">
    <property type="term" value="P:peptidoglycan biosynthetic process"/>
    <property type="evidence" value="ECO:0007669"/>
    <property type="project" value="UniProtKB-KW"/>
</dbReference>
<dbReference type="GO" id="GO:0071555">
    <property type="term" value="P:cell wall organization"/>
    <property type="evidence" value="ECO:0007669"/>
    <property type="project" value="UniProtKB-UniRule"/>
</dbReference>
<dbReference type="EMBL" id="JALPRX010000008">
    <property type="protein sequence ID" value="MCK8783281.1"/>
    <property type="molecule type" value="Genomic_DNA"/>
</dbReference>
<dbReference type="PANTHER" id="PTHR41533">
    <property type="entry name" value="L,D-TRANSPEPTIDASE HI_1667-RELATED"/>
    <property type="match status" value="1"/>
</dbReference>
<dbReference type="CDD" id="cd16913">
    <property type="entry name" value="YkuD_like"/>
    <property type="match status" value="1"/>
</dbReference>
<protein>
    <submittedName>
        <fullName evidence="11">L,D-transpeptidase family protein</fullName>
    </submittedName>
</protein>
<feature type="region of interest" description="Disordered" evidence="8">
    <location>
        <begin position="282"/>
        <end position="309"/>
    </location>
</feature>
<evidence type="ECO:0000256" key="8">
    <source>
        <dbReference type="SAM" id="MobiDB-lite"/>
    </source>
</evidence>
<evidence type="ECO:0000256" key="5">
    <source>
        <dbReference type="ARBA" id="ARBA00022984"/>
    </source>
</evidence>
<feature type="chain" id="PRO_5040929688" evidence="9">
    <location>
        <begin position="21"/>
        <end position="309"/>
    </location>
</feature>
<evidence type="ECO:0000313" key="12">
    <source>
        <dbReference type="Proteomes" id="UP001139516"/>
    </source>
</evidence>
<evidence type="ECO:0000313" key="11">
    <source>
        <dbReference type="EMBL" id="MCK8783281.1"/>
    </source>
</evidence>
<name>A0A9X2BTJ5_9PROT</name>
<evidence type="ECO:0000256" key="6">
    <source>
        <dbReference type="ARBA" id="ARBA00023316"/>
    </source>
</evidence>
<evidence type="ECO:0000256" key="3">
    <source>
        <dbReference type="ARBA" id="ARBA00022679"/>
    </source>
</evidence>
<keyword evidence="3" id="KW-0808">Transferase</keyword>
<dbReference type="GO" id="GO:0008360">
    <property type="term" value="P:regulation of cell shape"/>
    <property type="evidence" value="ECO:0007669"/>
    <property type="project" value="UniProtKB-UniRule"/>
</dbReference>
<feature type="active site" description="Nucleophile" evidence="7">
    <location>
        <position position="208"/>
    </location>
</feature>
<evidence type="ECO:0000256" key="9">
    <source>
        <dbReference type="SAM" id="SignalP"/>
    </source>
</evidence>
<proteinExistence type="inferred from homology"/>
<dbReference type="Gene3D" id="2.40.440.10">
    <property type="entry name" value="L,D-transpeptidase catalytic domain-like"/>
    <property type="match status" value="1"/>
</dbReference>
<reference evidence="11" key="1">
    <citation type="submission" date="2022-04" db="EMBL/GenBank/DDBJ databases">
        <title>Roseomonas acroporae sp. nov., isolated from coral Acropora digitifera.</title>
        <authorList>
            <person name="Sun H."/>
        </authorList>
    </citation>
    <scope>NUCLEOTIDE SEQUENCE</scope>
    <source>
        <strain evidence="11">NAR14</strain>
    </source>
</reference>
<dbReference type="Proteomes" id="UP001139516">
    <property type="component" value="Unassembled WGS sequence"/>
</dbReference>
<organism evidence="11 12">
    <name type="scientific">Roseomonas acroporae</name>
    <dbReference type="NCBI Taxonomy" id="2937791"/>
    <lineage>
        <taxon>Bacteria</taxon>
        <taxon>Pseudomonadati</taxon>
        <taxon>Pseudomonadota</taxon>
        <taxon>Alphaproteobacteria</taxon>
        <taxon>Acetobacterales</taxon>
        <taxon>Roseomonadaceae</taxon>
        <taxon>Roseomonas</taxon>
    </lineage>
</organism>
<dbReference type="RefSeq" id="WP_248665407.1">
    <property type="nucleotide sequence ID" value="NZ_JALPRX010000008.1"/>
</dbReference>
<dbReference type="GO" id="GO:0004180">
    <property type="term" value="F:carboxypeptidase activity"/>
    <property type="evidence" value="ECO:0007669"/>
    <property type="project" value="UniProtKB-ARBA"/>
</dbReference>
<sequence length="309" mass="33226">MNRRSFARNLILANALAPFAATLLQPRPAAAQAFGAAPPPVEGAATDACALLRQARAVIPAANRRGMLAMDRTLERLADLGVDLTTGRHIIVNIAAAEVIAYEEGREALRSRVIVGAEKTRTPQLATFVTGVRANPPWYVPASIQHEIRGAALRDYRVVNGRLIQPPGPRNPLGPLRIGLYDSNGIFLHGTSNPELFGRGGRTLSHGCVRVERVFDLAAWLLGTTPAAVRATVATGRTIEQVPPQEAQVALAYLTAWPNAAGRTVLHADPYGYDQPGVRRASYRRVSRPLPTDAMDPNAAPPETEDNPL</sequence>
<dbReference type="GO" id="GO:0016740">
    <property type="term" value="F:transferase activity"/>
    <property type="evidence" value="ECO:0007669"/>
    <property type="project" value="UniProtKB-KW"/>
</dbReference>
<evidence type="ECO:0000259" key="10">
    <source>
        <dbReference type="PROSITE" id="PS52029"/>
    </source>
</evidence>
<keyword evidence="5 7" id="KW-0573">Peptidoglycan synthesis</keyword>
<comment type="caution">
    <text evidence="11">The sequence shown here is derived from an EMBL/GenBank/DDBJ whole genome shotgun (WGS) entry which is preliminary data.</text>
</comment>
<evidence type="ECO:0000256" key="4">
    <source>
        <dbReference type="ARBA" id="ARBA00022960"/>
    </source>
</evidence>
<dbReference type="PANTHER" id="PTHR41533:SF2">
    <property type="entry name" value="BLR7131 PROTEIN"/>
    <property type="match status" value="1"/>
</dbReference>